<feature type="region of interest" description="Disordered" evidence="1">
    <location>
        <begin position="67"/>
        <end position="125"/>
    </location>
</feature>
<organism evidence="2 3">
    <name type="scientific">Natrarchaeobius chitinivorans</name>
    <dbReference type="NCBI Taxonomy" id="1679083"/>
    <lineage>
        <taxon>Archaea</taxon>
        <taxon>Methanobacteriati</taxon>
        <taxon>Methanobacteriota</taxon>
        <taxon>Stenosarchaea group</taxon>
        <taxon>Halobacteria</taxon>
        <taxon>Halobacteriales</taxon>
        <taxon>Natrialbaceae</taxon>
        <taxon>Natrarchaeobius</taxon>
    </lineage>
</organism>
<dbReference type="EMBL" id="REFZ01000011">
    <property type="protein sequence ID" value="RQG98958.1"/>
    <property type="molecule type" value="Genomic_DNA"/>
</dbReference>
<proteinExistence type="predicted"/>
<evidence type="ECO:0000313" key="3">
    <source>
        <dbReference type="Proteomes" id="UP000281431"/>
    </source>
</evidence>
<feature type="compositionally biased region" description="Acidic residues" evidence="1">
    <location>
        <begin position="182"/>
        <end position="194"/>
    </location>
</feature>
<keyword evidence="3" id="KW-1185">Reference proteome</keyword>
<feature type="region of interest" description="Disordered" evidence="1">
    <location>
        <begin position="182"/>
        <end position="205"/>
    </location>
</feature>
<accession>A0A3N6M5V8</accession>
<evidence type="ECO:0000313" key="2">
    <source>
        <dbReference type="EMBL" id="RQG98958.1"/>
    </source>
</evidence>
<evidence type="ECO:0000256" key="1">
    <source>
        <dbReference type="SAM" id="MobiDB-lite"/>
    </source>
</evidence>
<reference evidence="2 3" key="1">
    <citation type="submission" date="2018-10" db="EMBL/GenBank/DDBJ databases">
        <title>Natrarchaeobius chitinivorans gen. nov., sp. nov., and Natrarchaeobius haloalkaliphilus sp. nov., alkaliphilic, chitin-utilizing haloarchaea from hypersaline alkaline lakes.</title>
        <authorList>
            <person name="Sorokin D.Y."/>
            <person name="Elcheninov A.G."/>
            <person name="Kostrikina N.A."/>
            <person name="Bale N.J."/>
            <person name="Sinninghe Damste J.S."/>
            <person name="Khijniak T.V."/>
            <person name="Kublanov I.V."/>
            <person name="Toshchakov S.V."/>
        </authorList>
    </citation>
    <scope>NUCLEOTIDE SEQUENCE [LARGE SCALE GENOMIC DNA]</scope>
    <source>
        <strain evidence="2 3">AArcht7</strain>
    </source>
</reference>
<protein>
    <submittedName>
        <fullName evidence="2">Uncharacterized protein</fullName>
    </submittedName>
</protein>
<dbReference type="Proteomes" id="UP000281431">
    <property type="component" value="Unassembled WGS sequence"/>
</dbReference>
<name>A0A3N6M5V8_NATCH</name>
<comment type="caution">
    <text evidence="2">The sequence shown here is derived from an EMBL/GenBank/DDBJ whole genome shotgun (WGS) entry which is preliminary data.</text>
</comment>
<feature type="compositionally biased region" description="Basic and acidic residues" evidence="1">
    <location>
        <begin position="19"/>
        <end position="38"/>
    </location>
</feature>
<dbReference type="AlphaFoldDB" id="A0A3N6M5V8"/>
<gene>
    <name evidence="2" type="ORF">EA472_15535</name>
</gene>
<sequence length="205" mass="21861">MDRGRESLILSTRIISSSYDKRAGSSDDERAARADGHRRGLSFLESAPPSDAAACFASGTTLAPFGTLAATTRNGPRATRRRRNDGRLRSQRSTEAPDAGNHPRDVPGALSARREIGGTIAPRDEERIERPAIETETVGPIDTGGAFVWDDLVSSFRDSLRYGAVTAPAKRTIGGGVAVDTSDEVETAANEEADGISRQPRTPLN</sequence>
<feature type="compositionally biased region" description="Basic and acidic residues" evidence="1">
    <location>
        <begin position="112"/>
        <end position="125"/>
    </location>
</feature>
<feature type="region of interest" description="Disordered" evidence="1">
    <location>
        <begin position="18"/>
        <end position="46"/>
    </location>
</feature>